<evidence type="ECO:0000256" key="1">
    <source>
        <dbReference type="ARBA" id="ARBA00003495"/>
    </source>
</evidence>
<dbReference type="InterPro" id="IPR008181">
    <property type="entry name" value="dUTPase"/>
</dbReference>
<keyword evidence="4" id="KW-0378">Hydrolase</keyword>
<dbReference type="NCBIfam" id="TIGR00576">
    <property type="entry name" value="dut"/>
    <property type="match status" value="1"/>
</dbReference>
<protein>
    <recommendedName>
        <fullName evidence="3">dUTP diphosphatase</fullName>
        <ecNumber evidence="3">3.6.1.23</ecNumber>
    </recommendedName>
</protein>
<organism evidence="7">
    <name type="scientific">Fowl aviadenovirus A</name>
    <dbReference type="NCBI Taxonomy" id="190061"/>
    <lineage>
        <taxon>Viruses</taxon>
        <taxon>Varidnaviria</taxon>
        <taxon>Bamfordvirae</taxon>
        <taxon>Preplasmiviricota</taxon>
        <taxon>Polisuviricotina</taxon>
        <taxon>Pharingeaviricetes</taxon>
        <taxon>Rowavirales</taxon>
        <taxon>Adenoviridae</taxon>
        <taxon>Aviadenovirus</taxon>
        <taxon>Aviadenovirus ventriculi</taxon>
    </lineage>
</organism>
<dbReference type="InterPro" id="IPR036157">
    <property type="entry name" value="dUTPase-like_sf"/>
</dbReference>
<feature type="domain" description="dUTPase-like" evidence="6">
    <location>
        <begin position="34"/>
        <end position="158"/>
    </location>
</feature>
<dbReference type="InterPro" id="IPR029054">
    <property type="entry name" value="dUTPase-like"/>
</dbReference>
<dbReference type="Pfam" id="PF00692">
    <property type="entry name" value="dUTPase"/>
    <property type="match status" value="1"/>
</dbReference>
<evidence type="ECO:0000256" key="4">
    <source>
        <dbReference type="ARBA" id="ARBA00022801"/>
    </source>
</evidence>
<evidence type="ECO:0000256" key="3">
    <source>
        <dbReference type="ARBA" id="ARBA00012379"/>
    </source>
</evidence>
<name>A0A1L5YQM5_9ADEN</name>
<dbReference type="GO" id="GO:0004170">
    <property type="term" value="F:dUTP diphosphatase activity"/>
    <property type="evidence" value="ECO:0007669"/>
    <property type="project" value="UniProtKB-EC"/>
</dbReference>
<dbReference type="CDD" id="cd07557">
    <property type="entry name" value="trimeric_dUTPase"/>
    <property type="match status" value="1"/>
</dbReference>
<dbReference type="Proteomes" id="UP000422840">
    <property type="component" value="Segment"/>
</dbReference>
<dbReference type="Proteomes" id="UP000315643">
    <property type="component" value="Genome"/>
</dbReference>
<evidence type="ECO:0000256" key="2">
    <source>
        <dbReference type="ARBA" id="ARBA00006581"/>
    </source>
</evidence>
<reference evidence="7" key="1">
    <citation type="journal article" date="2016" name="Infect. Genet. Evol.">
        <title>Whole genome sequencing of Fowl aviadenovirus A - a causative agent of gizzard erosion and ulceration, in adult laying hens.</title>
        <authorList>
            <person name="Matczuk A.K."/>
            <person name="Niczyporuk J.S."/>
            <person name="Kuczkowski M."/>
            <person name="Wozniakowski G."/>
            <person name="Nowak M."/>
            <person name="Wieliczko A."/>
        </authorList>
    </citation>
    <scope>NUCLEOTIDE SEQUENCE [LARGE SCALE GENOMIC DNA]</scope>
    <source>
        <strain evidence="7">W-15</strain>
    </source>
</reference>
<dbReference type="EMBL" id="KX247011">
    <property type="protein sequence ID" value="APP94048.1"/>
    <property type="molecule type" value="Genomic_DNA"/>
</dbReference>
<dbReference type="PANTHER" id="PTHR11241">
    <property type="entry name" value="DEOXYURIDINE 5'-TRIPHOSPHATE NUCLEOTIDOHYDROLASE"/>
    <property type="match status" value="1"/>
</dbReference>
<dbReference type="InterPro" id="IPR033704">
    <property type="entry name" value="dUTPase_trimeric"/>
</dbReference>
<accession>A0A1L5YQM5</accession>
<dbReference type="PANTHER" id="PTHR11241:SF0">
    <property type="entry name" value="DEOXYURIDINE 5'-TRIPHOSPHATE NUCLEOTIDOHYDROLASE"/>
    <property type="match status" value="1"/>
</dbReference>
<dbReference type="GO" id="GO:0000287">
    <property type="term" value="F:magnesium ion binding"/>
    <property type="evidence" value="ECO:0007669"/>
    <property type="project" value="InterPro"/>
</dbReference>
<evidence type="ECO:0000313" key="9">
    <source>
        <dbReference type="Proteomes" id="UP000422840"/>
    </source>
</evidence>
<reference evidence="8 9" key="2">
    <citation type="journal article" date="2019" name="Viruses">
        <title>Fowl Adenovirus (FAdV) Recombination with Intertypic Crossovers in Genomes of FAdV-D and FAdV-E, Displaying Hybrid Serological Phenotypes.</title>
        <authorList>
            <person name="Schachner A."/>
            <person name="Gonzalez G."/>
            <person name="Endler L."/>
            <person name="Ito K."/>
            <person name="Hess M."/>
        </authorList>
    </citation>
    <scope>NUCLEOTIDE SEQUENCE [LARGE SCALE GENOMIC DNA]</scope>
    <source>
        <strain evidence="8 9">11-7127</strain>
    </source>
</reference>
<sequence>MDPFGSSPVPPCSTPDLPEPKLYFVRLSPHAVPPVRATHGAAGYDLFSAYDIKVPARGRALVPTDLVFQFPPGCYGRIAPRSGLAAKFFIDVGAGVIDPDYRGNVSVVLFNFSESSFNIRRGDRVAQLILERIMVPELSELTQLGETDRGVSGFGSTGMGAVDRNQRSVLEWLTPASR</sequence>
<dbReference type="SUPFAM" id="SSF51283">
    <property type="entry name" value="dUTPase-like"/>
    <property type="match status" value="1"/>
</dbReference>
<dbReference type="NCBIfam" id="NF001862">
    <property type="entry name" value="PRK00601.1"/>
    <property type="match status" value="1"/>
</dbReference>
<dbReference type="EMBL" id="MK572848">
    <property type="protein sequence ID" value="QGQ62281.1"/>
    <property type="molecule type" value="Genomic_DNA"/>
</dbReference>
<evidence type="ECO:0000313" key="7">
    <source>
        <dbReference type="EMBL" id="APP94048.1"/>
    </source>
</evidence>
<evidence type="ECO:0000313" key="8">
    <source>
        <dbReference type="EMBL" id="QGQ62281.1"/>
    </source>
</evidence>
<comment type="similarity">
    <text evidence="2">Belongs to the dUTPase family.</text>
</comment>
<evidence type="ECO:0000256" key="5">
    <source>
        <dbReference type="ARBA" id="ARBA00023080"/>
    </source>
</evidence>
<dbReference type="GO" id="GO:0046081">
    <property type="term" value="P:dUTP catabolic process"/>
    <property type="evidence" value="ECO:0007669"/>
    <property type="project" value="InterPro"/>
</dbReference>
<proteinExistence type="inferred from homology"/>
<keyword evidence="5" id="KW-0546">Nucleotide metabolism</keyword>
<dbReference type="EC" id="3.6.1.23" evidence="3"/>
<dbReference type="Gene3D" id="2.70.40.10">
    <property type="match status" value="1"/>
</dbReference>
<evidence type="ECO:0000259" key="6">
    <source>
        <dbReference type="Pfam" id="PF00692"/>
    </source>
</evidence>
<dbReference type="GO" id="GO:0006226">
    <property type="term" value="P:dUMP biosynthetic process"/>
    <property type="evidence" value="ECO:0007669"/>
    <property type="project" value="InterPro"/>
</dbReference>
<comment type="function">
    <text evidence="1">This enzyme is involved in nucleotide metabolism: it produces dUMP, the immediate precursor of thymidine nucleotides and it decreases the intracellular concentration of dUTP so that uracil cannot be incorporated into DNA.</text>
</comment>